<proteinExistence type="predicted"/>
<feature type="compositionally biased region" description="Basic and acidic residues" evidence="1">
    <location>
        <begin position="577"/>
        <end position="589"/>
    </location>
</feature>
<evidence type="ECO:0000313" key="3">
    <source>
        <dbReference type="EMBL" id="RPA70999.1"/>
    </source>
</evidence>
<organism evidence="4 5">
    <name type="scientific">Ascobolus immersus RN42</name>
    <dbReference type="NCBI Taxonomy" id="1160509"/>
    <lineage>
        <taxon>Eukaryota</taxon>
        <taxon>Fungi</taxon>
        <taxon>Dikarya</taxon>
        <taxon>Ascomycota</taxon>
        <taxon>Pezizomycotina</taxon>
        <taxon>Pezizomycetes</taxon>
        <taxon>Pezizales</taxon>
        <taxon>Ascobolaceae</taxon>
        <taxon>Ascobolus</taxon>
    </lineage>
</organism>
<evidence type="ECO:0000313" key="4">
    <source>
        <dbReference type="EMBL" id="RPA71827.1"/>
    </source>
</evidence>
<evidence type="ECO:0000256" key="1">
    <source>
        <dbReference type="SAM" id="MobiDB-lite"/>
    </source>
</evidence>
<feature type="region of interest" description="Disordered" evidence="1">
    <location>
        <begin position="560"/>
        <end position="589"/>
    </location>
</feature>
<feature type="domain" description="C2H2-type" evidence="2">
    <location>
        <begin position="362"/>
        <end position="385"/>
    </location>
</feature>
<dbReference type="InterPro" id="IPR013087">
    <property type="entry name" value="Znf_C2H2_type"/>
</dbReference>
<dbReference type="Proteomes" id="UP000275078">
    <property type="component" value="Unassembled WGS sequence"/>
</dbReference>
<accession>A0A3N4HDY0</accession>
<protein>
    <recommendedName>
        <fullName evidence="2">C2H2-type domain-containing protein</fullName>
    </recommendedName>
</protein>
<sequence>MHNSSLVVLSVEEFGASKGGPDLLLKKAASPQSSILIRLPINSIRSNNSQSLAFLHFEKTTQITLALSQQIEAFIYRTVSHRSATTHSVWHFSSPPSRNRLFPKWEDIRFHRTEETTVPALITPSHPFEGPHHFEDLEKYGLVSTLGKHTRAPSSTSSSGGEGPVEGQEDVTELVAEPEEEASSIASRLRNRKPKDKPKVTGKQMTKKTKQDVGQLEEPRKKVDHIDRGTETSDSERSTYEDVDDAWWEDESDDDQANGSEDIEKDLLMHMVQISNLLEPENTAEGRPMASTSFRKMYYAFDPAIYPQQFACLLPECPSEGKVYKGRHFDLQHSNLSKSQIIAADAAEPPYCAAINAGRFRCKDADCGELFCFVFELYLHIWNEHTIGECALGIRDGGSDKRCNYVPRGLHQDLSLDRDPEFNYNAHFVRIDGLGQQHFCYGCRKDFLRPGQYKKHLSLSRKCWVSSEVIKLPAPLAAPAAAKISDSDYSCTIKLNLADGKRGREICGTKWATLSLSEANAHVTEKHNSPHATQTLRVPVCAECFEERRVWAYDVKAAGKSESSMNKSHRSMHKKLKVSEAKLRAAEED</sequence>
<feature type="region of interest" description="Disordered" evidence="1">
    <location>
        <begin position="147"/>
        <end position="259"/>
    </location>
</feature>
<dbReference type="AlphaFoldDB" id="A0A3N4HDY0"/>
<feature type="compositionally biased region" description="Basic and acidic residues" evidence="1">
    <location>
        <begin position="217"/>
        <end position="240"/>
    </location>
</feature>
<name>A0A3N4HDY0_ASCIM</name>
<evidence type="ECO:0000259" key="2">
    <source>
        <dbReference type="PROSITE" id="PS00028"/>
    </source>
</evidence>
<dbReference type="PROSITE" id="PS00028">
    <property type="entry name" value="ZINC_FINGER_C2H2_1"/>
    <property type="match status" value="1"/>
</dbReference>
<feature type="compositionally biased region" description="Acidic residues" evidence="1">
    <location>
        <begin position="167"/>
        <end position="182"/>
    </location>
</feature>
<dbReference type="EMBL" id="ML119897">
    <property type="protein sequence ID" value="RPA71827.1"/>
    <property type="molecule type" value="Genomic_DNA"/>
</dbReference>
<feature type="compositionally biased region" description="Acidic residues" evidence="1">
    <location>
        <begin position="241"/>
        <end position="259"/>
    </location>
</feature>
<gene>
    <name evidence="4" type="ORF">BJ508DRAFT_315271</name>
    <name evidence="3" type="ORF">BJ508DRAFT_316011</name>
</gene>
<dbReference type="EMBL" id="ML119991">
    <property type="protein sequence ID" value="RPA70999.1"/>
    <property type="molecule type" value="Genomic_DNA"/>
</dbReference>
<feature type="compositionally biased region" description="Basic residues" evidence="1">
    <location>
        <begin position="567"/>
        <end position="576"/>
    </location>
</feature>
<evidence type="ECO:0000313" key="5">
    <source>
        <dbReference type="Proteomes" id="UP000275078"/>
    </source>
</evidence>
<keyword evidence="5" id="KW-1185">Reference proteome</keyword>
<reference evidence="4 5" key="1">
    <citation type="journal article" date="2018" name="Nat. Ecol. Evol.">
        <title>Pezizomycetes genomes reveal the molecular basis of ectomycorrhizal truffle lifestyle.</title>
        <authorList>
            <person name="Murat C."/>
            <person name="Payen T."/>
            <person name="Noel B."/>
            <person name="Kuo A."/>
            <person name="Morin E."/>
            <person name="Chen J."/>
            <person name="Kohler A."/>
            <person name="Krizsan K."/>
            <person name="Balestrini R."/>
            <person name="Da Silva C."/>
            <person name="Montanini B."/>
            <person name="Hainaut M."/>
            <person name="Levati E."/>
            <person name="Barry K.W."/>
            <person name="Belfiori B."/>
            <person name="Cichocki N."/>
            <person name="Clum A."/>
            <person name="Dockter R.B."/>
            <person name="Fauchery L."/>
            <person name="Guy J."/>
            <person name="Iotti M."/>
            <person name="Le Tacon F."/>
            <person name="Lindquist E.A."/>
            <person name="Lipzen A."/>
            <person name="Malagnac F."/>
            <person name="Mello A."/>
            <person name="Molinier V."/>
            <person name="Miyauchi S."/>
            <person name="Poulain J."/>
            <person name="Riccioni C."/>
            <person name="Rubini A."/>
            <person name="Sitrit Y."/>
            <person name="Splivallo R."/>
            <person name="Traeger S."/>
            <person name="Wang M."/>
            <person name="Zifcakova L."/>
            <person name="Wipf D."/>
            <person name="Zambonelli A."/>
            <person name="Paolocci F."/>
            <person name="Nowrousian M."/>
            <person name="Ottonello S."/>
            <person name="Baldrian P."/>
            <person name="Spatafora J.W."/>
            <person name="Henrissat B."/>
            <person name="Nagy L.G."/>
            <person name="Aury J.M."/>
            <person name="Wincker P."/>
            <person name="Grigoriev I.V."/>
            <person name="Bonfante P."/>
            <person name="Martin F.M."/>
        </authorList>
    </citation>
    <scope>NUCLEOTIDE SEQUENCE [LARGE SCALE GENOMIC DNA]</scope>
    <source>
        <strain evidence="4 5">RN42</strain>
    </source>
</reference>